<keyword evidence="3" id="KW-0645">Protease</keyword>
<dbReference type="PROSITE" id="PS50249">
    <property type="entry name" value="MPN"/>
    <property type="match status" value="1"/>
</dbReference>
<feature type="compositionally biased region" description="Pro residues" evidence="9">
    <location>
        <begin position="410"/>
        <end position="429"/>
    </location>
</feature>
<dbReference type="PANTHER" id="PTHR12947">
    <property type="entry name" value="AMSH-LIKE PROTEASE"/>
    <property type="match status" value="1"/>
</dbReference>
<evidence type="ECO:0000256" key="5">
    <source>
        <dbReference type="ARBA" id="ARBA00022786"/>
    </source>
</evidence>
<protein>
    <recommendedName>
        <fullName evidence="10">MPN domain-containing protein</fullName>
    </recommendedName>
</protein>
<dbReference type="SMART" id="SM00232">
    <property type="entry name" value="JAB_MPN"/>
    <property type="match status" value="1"/>
</dbReference>
<dbReference type="EMBL" id="JAVHNS010000001">
    <property type="protein sequence ID" value="KAK6363150.1"/>
    <property type="molecule type" value="Genomic_DNA"/>
</dbReference>
<feature type="region of interest" description="Disordered" evidence="9">
    <location>
        <begin position="121"/>
        <end position="238"/>
    </location>
</feature>
<evidence type="ECO:0000256" key="9">
    <source>
        <dbReference type="SAM" id="MobiDB-lite"/>
    </source>
</evidence>
<evidence type="ECO:0000256" key="4">
    <source>
        <dbReference type="ARBA" id="ARBA00022723"/>
    </source>
</evidence>
<comment type="caution">
    <text evidence="11">The sequence shown here is derived from an EMBL/GenBank/DDBJ whole genome shotgun (WGS) entry which is preliminary data.</text>
</comment>
<keyword evidence="5" id="KW-0833">Ubl conjugation pathway</keyword>
<keyword evidence="12" id="KW-1185">Reference proteome</keyword>
<feature type="compositionally biased region" description="Polar residues" evidence="9">
    <location>
        <begin position="1"/>
        <end position="12"/>
    </location>
</feature>
<feature type="region of interest" description="Disordered" evidence="9">
    <location>
        <begin position="258"/>
        <end position="293"/>
    </location>
</feature>
<evidence type="ECO:0000256" key="3">
    <source>
        <dbReference type="ARBA" id="ARBA00022670"/>
    </source>
</evidence>
<feature type="compositionally biased region" description="Basic and acidic residues" evidence="9">
    <location>
        <begin position="274"/>
        <end position="288"/>
    </location>
</feature>
<dbReference type="SUPFAM" id="SSF102712">
    <property type="entry name" value="JAB1/MPN domain"/>
    <property type="match status" value="1"/>
</dbReference>
<organism evidence="11 12">
    <name type="scientific">Orbilia blumenaviensis</name>
    <dbReference type="NCBI Taxonomy" id="1796055"/>
    <lineage>
        <taxon>Eukaryota</taxon>
        <taxon>Fungi</taxon>
        <taxon>Dikarya</taxon>
        <taxon>Ascomycota</taxon>
        <taxon>Pezizomycotina</taxon>
        <taxon>Orbiliomycetes</taxon>
        <taxon>Orbiliales</taxon>
        <taxon>Orbiliaceae</taxon>
        <taxon>Orbilia</taxon>
    </lineage>
</organism>
<feature type="region of interest" description="Disordered" evidence="9">
    <location>
        <begin position="397"/>
        <end position="434"/>
    </location>
</feature>
<keyword evidence="4" id="KW-0479">Metal-binding</keyword>
<dbReference type="InterPro" id="IPR037518">
    <property type="entry name" value="MPN"/>
</dbReference>
<dbReference type="PANTHER" id="PTHR12947:SF13">
    <property type="entry name" value="FI19924P1"/>
    <property type="match status" value="1"/>
</dbReference>
<evidence type="ECO:0000256" key="7">
    <source>
        <dbReference type="ARBA" id="ARBA00022833"/>
    </source>
</evidence>
<dbReference type="Gene3D" id="3.40.140.10">
    <property type="entry name" value="Cytidine Deaminase, domain 2"/>
    <property type="match status" value="1"/>
</dbReference>
<dbReference type="Gene3D" id="1.20.58.80">
    <property type="entry name" value="Phosphotransferase system, lactose/cellobiose-type IIA subunit"/>
    <property type="match status" value="1"/>
</dbReference>
<feature type="region of interest" description="Disordered" evidence="9">
    <location>
        <begin position="1"/>
        <end position="23"/>
    </location>
</feature>
<dbReference type="GO" id="GO:0061578">
    <property type="term" value="F:K63-linked deubiquitinase activity"/>
    <property type="evidence" value="ECO:0007669"/>
    <property type="project" value="InterPro"/>
</dbReference>
<comment type="cofactor">
    <cofactor evidence="1">
        <name>Zn(2+)</name>
        <dbReference type="ChEBI" id="CHEBI:29105"/>
    </cofactor>
</comment>
<evidence type="ECO:0000313" key="11">
    <source>
        <dbReference type="EMBL" id="KAK6363150.1"/>
    </source>
</evidence>
<dbReference type="InterPro" id="IPR000555">
    <property type="entry name" value="JAMM/MPN+_dom"/>
</dbReference>
<keyword evidence="7" id="KW-0862">Zinc</keyword>
<evidence type="ECO:0000259" key="10">
    <source>
        <dbReference type="PROSITE" id="PS50249"/>
    </source>
</evidence>
<evidence type="ECO:0000313" key="12">
    <source>
        <dbReference type="Proteomes" id="UP001373714"/>
    </source>
</evidence>
<feature type="compositionally biased region" description="Polar residues" evidence="9">
    <location>
        <begin position="192"/>
        <end position="204"/>
    </location>
</feature>
<dbReference type="SUPFAM" id="SSF140856">
    <property type="entry name" value="USP8 N-terminal domain-like"/>
    <property type="match status" value="1"/>
</dbReference>
<feature type="compositionally biased region" description="Basic and acidic residues" evidence="9">
    <location>
        <begin position="121"/>
        <end position="132"/>
    </location>
</feature>
<feature type="compositionally biased region" description="Low complexity" evidence="9">
    <location>
        <begin position="145"/>
        <end position="155"/>
    </location>
</feature>
<feature type="domain" description="MPN" evidence="10">
    <location>
        <begin position="452"/>
        <end position="580"/>
    </location>
</feature>
<dbReference type="GO" id="GO:0005768">
    <property type="term" value="C:endosome"/>
    <property type="evidence" value="ECO:0007669"/>
    <property type="project" value="TreeGrafter"/>
</dbReference>
<evidence type="ECO:0000256" key="1">
    <source>
        <dbReference type="ARBA" id="ARBA00001947"/>
    </source>
</evidence>
<dbReference type="FunFam" id="3.40.140.10:FF:000033">
    <property type="entry name" value="AMSH-like protease sst2"/>
    <property type="match status" value="1"/>
</dbReference>
<dbReference type="InterPro" id="IPR044098">
    <property type="entry name" value="STAMBP/STALP-like_MPN"/>
</dbReference>
<dbReference type="GO" id="GO:0070536">
    <property type="term" value="P:protein K63-linked deubiquitination"/>
    <property type="evidence" value="ECO:0007669"/>
    <property type="project" value="InterPro"/>
</dbReference>
<evidence type="ECO:0000256" key="6">
    <source>
        <dbReference type="ARBA" id="ARBA00022801"/>
    </source>
</evidence>
<dbReference type="Pfam" id="PF08969">
    <property type="entry name" value="USP8_dimer"/>
    <property type="match status" value="1"/>
</dbReference>
<dbReference type="AlphaFoldDB" id="A0AAV9VP46"/>
<keyword evidence="8" id="KW-0482">Metalloprotease</keyword>
<proteinExistence type="inferred from homology"/>
<keyword evidence="6" id="KW-0378">Hydrolase</keyword>
<gene>
    <name evidence="11" type="ORF">TWF730_000597</name>
</gene>
<feature type="compositionally biased region" description="Polar residues" evidence="9">
    <location>
        <begin position="227"/>
        <end position="236"/>
    </location>
</feature>
<dbReference type="GO" id="GO:0046872">
    <property type="term" value="F:metal ion binding"/>
    <property type="evidence" value="ECO:0007669"/>
    <property type="project" value="UniProtKB-KW"/>
</dbReference>
<dbReference type="CDD" id="cd08066">
    <property type="entry name" value="MPN_AMSH_like"/>
    <property type="match status" value="1"/>
</dbReference>
<sequence>MSRTVFHGSSSGPPVPSKEISRRATDYEYSDQISLSAWLRTASTLLREAEVYFKEGNEEQAFLLYMRHMDLIVTHLPSHPQAREPRYEKMLVDMNTKFPAIAGRMEKLKANINSRYDAYQRERQRQSIREQEEQALLRQQRRSRGSSISSNGSTSAYGQYINSADSRTSYFSDQQSSRGRPGELEKVGRRLSMQTSHSSGTSPSIHPAFTSKEHFEEHGWSYEPATPTVSESSGSRRISWKKQEDEFDLQKRLQELQLRTQTPVPLALQAGQSKQEKEKEKEKEKDKGGLGTLKALEAKVTPRPVSMPYPLLETKARTEYPMVPKRAPYPGIPTQLPNIDDFANPSKLEQYRHSLDRQPTLPPKIRDDLDPNYIAPRASMGPMGPMGSMGSMGPMGPPPRPMKDRMPSTPSAPTPFPHRPGPMMEPPPPEKPKRKHTFECVAFTERGDPLRTIFIPKDLRTEFLAIADRNTRRNLETCGILAGFLRDNALFVNRLVIPQQESTSDTCNMTDEPALFDYIDQEDLMVLGWIHTHPTQTCFMSSVDLHTHYGFQMMLPECIAIVCAPNHDPSYGIFRLTDPEGLKTIKNCTNKGLFHPHSSPDVYTDAIRPGHVCEVDKLRFKIHDLRTQ</sequence>
<name>A0AAV9VP46_9PEZI</name>
<evidence type="ECO:0000256" key="2">
    <source>
        <dbReference type="ARBA" id="ARBA00010981"/>
    </source>
</evidence>
<reference evidence="11 12" key="1">
    <citation type="submission" date="2019-10" db="EMBL/GenBank/DDBJ databases">
        <authorList>
            <person name="Palmer J.M."/>
        </authorList>
    </citation>
    <scope>NUCLEOTIDE SEQUENCE [LARGE SCALE GENOMIC DNA]</scope>
    <source>
        <strain evidence="11 12">TWF730</strain>
    </source>
</reference>
<feature type="compositionally biased region" description="Polar residues" evidence="9">
    <location>
        <begin position="156"/>
        <end position="178"/>
    </location>
</feature>
<dbReference type="Proteomes" id="UP001373714">
    <property type="component" value="Unassembled WGS sequence"/>
</dbReference>
<comment type="similarity">
    <text evidence="2">Belongs to the peptidase M67C family.</text>
</comment>
<dbReference type="Pfam" id="PF01398">
    <property type="entry name" value="JAB"/>
    <property type="match status" value="1"/>
</dbReference>
<dbReference type="GO" id="GO:0016020">
    <property type="term" value="C:membrane"/>
    <property type="evidence" value="ECO:0007669"/>
    <property type="project" value="TreeGrafter"/>
</dbReference>
<dbReference type="GO" id="GO:0140492">
    <property type="term" value="F:metal-dependent deubiquitinase activity"/>
    <property type="evidence" value="ECO:0007669"/>
    <property type="project" value="InterPro"/>
</dbReference>
<accession>A0AAV9VP46</accession>
<feature type="compositionally biased region" description="Basic and acidic residues" evidence="9">
    <location>
        <begin position="211"/>
        <end position="220"/>
    </location>
</feature>
<dbReference type="InterPro" id="IPR015063">
    <property type="entry name" value="USP8_dimer"/>
</dbReference>
<dbReference type="GO" id="GO:0006508">
    <property type="term" value="P:proteolysis"/>
    <property type="evidence" value="ECO:0007669"/>
    <property type="project" value="UniProtKB-KW"/>
</dbReference>
<evidence type="ECO:0000256" key="8">
    <source>
        <dbReference type="ARBA" id="ARBA00023049"/>
    </source>
</evidence>